<evidence type="ECO:0000256" key="4">
    <source>
        <dbReference type="ARBA" id="ARBA00022664"/>
    </source>
</evidence>
<evidence type="ECO:0000256" key="3">
    <source>
        <dbReference type="ARBA" id="ARBA00022490"/>
    </source>
</evidence>
<dbReference type="Gene3D" id="2.30.29.30">
    <property type="entry name" value="Pleckstrin-homology domain (PH domain)/Phosphotyrosine-binding domain (PTB)"/>
    <property type="match status" value="1"/>
</dbReference>
<reference evidence="5 6" key="1">
    <citation type="journal article" date="2015" name="Plant Cell">
        <title>Oil accumulation by the oleaginous diatom Fistulifera solaris as revealed by the genome and transcriptome.</title>
        <authorList>
            <person name="Tanaka T."/>
            <person name="Maeda Y."/>
            <person name="Veluchamy A."/>
            <person name="Tanaka M."/>
            <person name="Abida H."/>
            <person name="Marechal E."/>
            <person name="Bowler C."/>
            <person name="Muto M."/>
            <person name="Sunaga Y."/>
            <person name="Tanaka M."/>
            <person name="Yoshino T."/>
            <person name="Taniguchi T."/>
            <person name="Fukuda Y."/>
            <person name="Nemoto M."/>
            <person name="Matsumoto M."/>
            <person name="Wong P.S."/>
            <person name="Aburatani S."/>
            <person name="Fujibuchi W."/>
        </authorList>
    </citation>
    <scope>NUCLEOTIDE SEQUENCE [LARGE SCALE GENOMIC DNA]</scope>
    <source>
        <strain evidence="5 6">JPCC DA0580</strain>
    </source>
</reference>
<comment type="caution">
    <text evidence="5">The sequence shown here is derived from an EMBL/GenBank/DDBJ whole genome shotgun (WGS) entry which is preliminary data.</text>
</comment>
<dbReference type="InParanoid" id="A0A1Z5KQ60"/>
<dbReference type="OrthoDB" id="440673at2759"/>
<accession>A0A1Z5KQ60</accession>
<dbReference type="GO" id="GO:0000932">
    <property type="term" value="C:P-body"/>
    <property type="evidence" value="ECO:0007669"/>
    <property type="project" value="TreeGrafter"/>
</dbReference>
<dbReference type="AlphaFoldDB" id="A0A1Z5KQ60"/>
<dbReference type="GO" id="GO:0008047">
    <property type="term" value="F:enzyme activator activity"/>
    <property type="evidence" value="ECO:0007669"/>
    <property type="project" value="InterPro"/>
</dbReference>
<dbReference type="InterPro" id="IPR011993">
    <property type="entry name" value="PH-like_dom_sf"/>
</dbReference>
<comment type="similarity">
    <text evidence="2">Belongs to the DCP1 family.</text>
</comment>
<evidence type="ECO:0000256" key="2">
    <source>
        <dbReference type="ARBA" id="ARBA00008778"/>
    </source>
</evidence>
<evidence type="ECO:0000313" key="6">
    <source>
        <dbReference type="Proteomes" id="UP000198406"/>
    </source>
</evidence>
<gene>
    <name evidence="5" type="ORF">FisN_27Hh095</name>
</gene>
<proteinExistence type="inferred from homology"/>
<dbReference type="SUPFAM" id="SSF50729">
    <property type="entry name" value="PH domain-like"/>
    <property type="match status" value="1"/>
</dbReference>
<name>A0A1Z5KQ60_FISSO</name>
<dbReference type="EMBL" id="BDSP01000271">
    <property type="protein sequence ID" value="GAX28255.1"/>
    <property type="molecule type" value="Genomic_DNA"/>
</dbReference>
<dbReference type="Proteomes" id="UP000198406">
    <property type="component" value="Unassembled WGS sequence"/>
</dbReference>
<dbReference type="InterPro" id="IPR010334">
    <property type="entry name" value="Dcp1"/>
</dbReference>
<dbReference type="PANTHER" id="PTHR16290">
    <property type="entry name" value="TRANSCRIPTION FACTOR SMIF DECAPPING ENZYME DCP1"/>
    <property type="match status" value="1"/>
</dbReference>
<sequence>MTSELPSNDNAALQAHRKQANLKLLQRTCRPTITDILVSATHVVLYEYRSSWHKTTQEGTLFVVKEEDSNTASLILLNRHSTENFEVHPLTPQFQVQQDAPYLMFKHEDRVWGIYFPLPEEQQAVFQGLQRVVQQLRMNPTTMNTTVTTQTTTTVATTTVSTPAAAPPVSTTPTLPGVALDKKALQLALLSLMQDDRFLTLLHQQYLKVIRTKAASSSSPSASEK</sequence>
<protein>
    <submittedName>
        <fullName evidence="5">mRNA-decapping enzyme 1B</fullName>
    </submittedName>
</protein>
<dbReference type="GO" id="GO:0031087">
    <property type="term" value="P:deadenylation-independent decapping of nuclear-transcribed mRNA"/>
    <property type="evidence" value="ECO:0007669"/>
    <property type="project" value="TreeGrafter"/>
</dbReference>
<dbReference type="GO" id="GO:0006397">
    <property type="term" value="P:mRNA processing"/>
    <property type="evidence" value="ECO:0007669"/>
    <property type="project" value="UniProtKB-KW"/>
</dbReference>
<dbReference type="PANTHER" id="PTHR16290:SF0">
    <property type="entry name" value="DECAPPING PROTEIN 1, ISOFORM A"/>
    <property type="match status" value="1"/>
</dbReference>
<keyword evidence="4" id="KW-0507">mRNA processing</keyword>
<dbReference type="Pfam" id="PF06058">
    <property type="entry name" value="DCP1"/>
    <property type="match status" value="1"/>
</dbReference>
<dbReference type="GO" id="GO:0000290">
    <property type="term" value="P:deadenylation-dependent decapping of nuclear-transcribed mRNA"/>
    <property type="evidence" value="ECO:0007669"/>
    <property type="project" value="InterPro"/>
</dbReference>
<organism evidence="5 6">
    <name type="scientific">Fistulifera solaris</name>
    <name type="common">Oleaginous diatom</name>
    <dbReference type="NCBI Taxonomy" id="1519565"/>
    <lineage>
        <taxon>Eukaryota</taxon>
        <taxon>Sar</taxon>
        <taxon>Stramenopiles</taxon>
        <taxon>Ochrophyta</taxon>
        <taxon>Bacillariophyta</taxon>
        <taxon>Bacillariophyceae</taxon>
        <taxon>Bacillariophycidae</taxon>
        <taxon>Naviculales</taxon>
        <taxon>Naviculaceae</taxon>
        <taxon>Fistulifera</taxon>
    </lineage>
</organism>
<evidence type="ECO:0000256" key="1">
    <source>
        <dbReference type="ARBA" id="ARBA00004496"/>
    </source>
</evidence>
<dbReference type="GO" id="GO:0003729">
    <property type="term" value="F:mRNA binding"/>
    <property type="evidence" value="ECO:0007669"/>
    <property type="project" value="TreeGrafter"/>
</dbReference>
<keyword evidence="6" id="KW-1185">Reference proteome</keyword>
<keyword evidence="3" id="KW-0963">Cytoplasm</keyword>
<comment type="subcellular location">
    <subcellularLocation>
        <location evidence="1">Cytoplasm</location>
    </subcellularLocation>
</comment>
<evidence type="ECO:0000313" key="5">
    <source>
        <dbReference type="EMBL" id="GAX28255.1"/>
    </source>
</evidence>